<comment type="cofactor">
    <cofactor evidence="6">
        <name>FMN</name>
        <dbReference type="ChEBI" id="CHEBI:58210"/>
    </cofactor>
    <text evidence="6">Binds 1 FMN per subunit.</text>
</comment>
<feature type="binding site" evidence="6">
    <location>
        <position position="10"/>
    </location>
    <ligand>
        <name>FMN</name>
        <dbReference type="ChEBI" id="CHEBI:58210"/>
    </ligand>
</feature>
<comment type="caution">
    <text evidence="6">Lacks conserved residue(s) required for the propagation of feature annotation.</text>
</comment>
<comment type="similarity">
    <text evidence="6">Belongs to the azoreductase type 1 family.</text>
</comment>
<dbReference type="PANTHER" id="PTHR43741:SF2">
    <property type="entry name" value="FMN-DEPENDENT NADH:QUINONE OXIDOREDUCTASE"/>
    <property type="match status" value="1"/>
</dbReference>
<dbReference type="InterPro" id="IPR029039">
    <property type="entry name" value="Flavoprotein-like_sf"/>
</dbReference>
<evidence type="ECO:0000256" key="5">
    <source>
        <dbReference type="ARBA" id="ARBA00048542"/>
    </source>
</evidence>
<gene>
    <name evidence="6" type="primary">azoR</name>
    <name evidence="8" type="ORF">HGP28_08280</name>
</gene>
<dbReference type="InterPro" id="IPR003680">
    <property type="entry name" value="Flavodoxin_fold"/>
</dbReference>
<evidence type="ECO:0000313" key="9">
    <source>
        <dbReference type="Proteomes" id="UP000535589"/>
    </source>
</evidence>
<name>A0A7X8YGF2_9VIBR</name>
<dbReference type="PANTHER" id="PTHR43741">
    <property type="entry name" value="FMN-DEPENDENT NADH-AZOREDUCTASE 1"/>
    <property type="match status" value="1"/>
</dbReference>
<dbReference type="GO" id="GO:0010181">
    <property type="term" value="F:FMN binding"/>
    <property type="evidence" value="ECO:0007669"/>
    <property type="project" value="UniProtKB-UniRule"/>
</dbReference>
<dbReference type="InterPro" id="IPR023048">
    <property type="entry name" value="NADH:quinone_OxRdtase_FMN_depd"/>
</dbReference>
<dbReference type="EMBL" id="JABAIK010000006">
    <property type="protein sequence ID" value="NLS12893.1"/>
    <property type="molecule type" value="Genomic_DNA"/>
</dbReference>
<feature type="binding site" evidence="6">
    <location>
        <begin position="16"/>
        <end position="18"/>
    </location>
    <ligand>
        <name>FMN</name>
        <dbReference type="ChEBI" id="CHEBI:58210"/>
    </ligand>
</feature>
<reference evidence="8 9" key="1">
    <citation type="submission" date="2020-04" db="EMBL/GenBank/DDBJ databases">
        <title>Vibrio sp. SM6, a novel species isolated from seawater.</title>
        <authorList>
            <person name="Wang X."/>
        </authorList>
    </citation>
    <scope>NUCLEOTIDE SEQUENCE [LARGE SCALE GENOMIC DNA]</scope>
    <source>
        <strain evidence="8 9">SM6</strain>
    </source>
</reference>
<comment type="caution">
    <text evidence="8">The sequence shown here is derived from an EMBL/GenBank/DDBJ whole genome shotgun (WGS) entry which is preliminary data.</text>
</comment>
<dbReference type="EC" id="1.6.5.-" evidence="6"/>
<keyword evidence="4 6" id="KW-0520">NAD</keyword>
<dbReference type="AlphaFoldDB" id="A0A7X8YGF2"/>
<evidence type="ECO:0000256" key="4">
    <source>
        <dbReference type="ARBA" id="ARBA00023027"/>
    </source>
</evidence>
<evidence type="ECO:0000256" key="3">
    <source>
        <dbReference type="ARBA" id="ARBA00023002"/>
    </source>
</evidence>
<dbReference type="Gene3D" id="3.40.50.360">
    <property type="match status" value="1"/>
</dbReference>
<sequence length="191" mass="20718">MKNILVINSSVRTESSHSRRLTQSLVSRMLQQYQSASVVHRDVAQDCLPHYDSHSFIGCMGGTTPEQQAASERSLALIEEVKRADTLVIGIPVYNFSIPSTLKSWIDHIARAGVTFRYTEEGPQGELGGRKVYLVITCGGGTTEYVEGQMRASLSMLGMDDVTIVKGIGLDMVDSTSTLTAVDAAIECCAI</sequence>
<comment type="catalytic activity">
    <reaction evidence="6">
        <text>2 a quinone + NADH + H(+) = 2 a 1,4-benzosemiquinone + NAD(+)</text>
        <dbReference type="Rhea" id="RHEA:65952"/>
        <dbReference type="ChEBI" id="CHEBI:15378"/>
        <dbReference type="ChEBI" id="CHEBI:57540"/>
        <dbReference type="ChEBI" id="CHEBI:57945"/>
        <dbReference type="ChEBI" id="CHEBI:132124"/>
        <dbReference type="ChEBI" id="CHEBI:134225"/>
    </reaction>
</comment>
<keyword evidence="9" id="KW-1185">Reference proteome</keyword>
<dbReference type="HAMAP" id="MF_01216">
    <property type="entry name" value="Azoreductase_type1"/>
    <property type="match status" value="1"/>
</dbReference>
<dbReference type="Proteomes" id="UP000535589">
    <property type="component" value="Unassembled WGS sequence"/>
</dbReference>
<dbReference type="GO" id="GO:0016652">
    <property type="term" value="F:oxidoreductase activity, acting on NAD(P)H as acceptor"/>
    <property type="evidence" value="ECO:0007669"/>
    <property type="project" value="UniProtKB-UniRule"/>
</dbReference>
<evidence type="ECO:0000256" key="2">
    <source>
        <dbReference type="ARBA" id="ARBA00022643"/>
    </source>
</evidence>
<evidence type="ECO:0000259" key="7">
    <source>
        <dbReference type="Pfam" id="PF02525"/>
    </source>
</evidence>
<dbReference type="GO" id="GO:0016655">
    <property type="term" value="F:oxidoreductase activity, acting on NAD(P)H, quinone or similar compound as acceptor"/>
    <property type="evidence" value="ECO:0007669"/>
    <property type="project" value="InterPro"/>
</dbReference>
<comment type="catalytic activity">
    <reaction evidence="5">
        <text>N,N-dimethyl-1,4-phenylenediamine + anthranilate + 2 NAD(+) = 2-(4-dimethylaminophenyl)diazenylbenzoate + 2 NADH + 2 H(+)</text>
        <dbReference type="Rhea" id="RHEA:55872"/>
        <dbReference type="ChEBI" id="CHEBI:15378"/>
        <dbReference type="ChEBI" id="CHEBI:15783"/>
        <dbReference type="ChEBI" id="CHEBI:16567"/>
        <dbReference type="ChEBI" id="CHEBI:57540"/>
        <dbReference type="ChEBI" id="CHEBI:57945"/>
        <dbReference type="ChEBI" id="CHEBI:71579"/>
        <dbReference type="EC" id="1.7.1.17"/>
    </reaction>
    <physiologicalReaction direction="right-to-left" evidence="5">
        <dbReference type="Rhea" id="RHEA:55874"/>
    </physiologicalReaction>
</comment>
<evidence type="ECO:0000313" key="8">
    <source>
        <dbReference type="EMBL" id="NLS12893.1"/>
    </source>
</evidence>
<keyword evidence="2 6" id="KW-0288">FMN</keyword>
<feature type="domain" description="Flavodoxin-like fold" evidence="7">
    <location>
        <begin position="2"/>
        <end position="171"/>
    </location>
</feature>
<dbReference type="EC" id="1.7.1.17" evidence="6"/>
<comment type="function">
    <text evidence="6">Quinone reductase that provides resistance to thiol-specific stress caused by electrophilic quinones.</text>
</comment>
<protein>
    <recommendedName>
        <fullName evidence="6">FMN dependent NADH:quinone oxidoreductase</fullName>
        <ecNumber evidence="6">1.6.5.-</ecNumber>
    </recommendedName>
    <alternativeName>
        <fullName evidence="6">Azo-dye reductase</fullName>
    </alternativeName>
    <alternativeName>
        <fullName evidence="6">FMN-dependent NADH-azo compound oxidoreductase</fullName>
    </alternativeName>
    <alternativeName>
        <fullName evidence="6">FMN-dependent NADH-azoreductase</fullName>
        <ecNumber evidence="6">1.7.1.17</ecNumber>
    </alternativeName>
</protein>
<dbReference type="GO" id="GO:0009055">
    <property type="term" value="F:electron transfer activity"/>
    <property type="evidence" value="ECO:0007669"/>
    <property type="project" value="UniProtKB-UniRule"/>
</dbReference>
<dbReference type="SUPFAM" id="SSF52218">
    <property type="entry name" value="Flavoproteins"/>
    <property type="match status" value="1"/>
</dbReference>
<dbReference type="Pfam" id="PF02525">
    <property type="entry name" value="Flavodoxin_2"/>
    <property type="match status" value="1"/>
</dbReference>
<comment type="function">
    <text evidence="6">Also exhibits azoreductase activity. Catalyzes the reductive cleavage of the azo bond in aromatic azo compounds to the corresponding amines.</text>
</comment>
<keyword evidence="1 6" id="KW-0285">Flavoprotein</keyword>
<organism evidence="8 9">
    <name type="scientific">Vibrio agarilyticus</name>
    <dbReference type="NCBI Taxonomy" id="2726741"/>
    <lineage>
        <taxon>Bacteria</taxon>
        <taxon>Pseudomonadati</taxon>
        <taxon>Pseudomonadota</taxon>
        <taxon>Gammaproteobacteria</taxon>
        <taxon>Vibrionales</taxon>
        <taxon>Vibrionaceae</taxon>
        <taxon>Vibrio</taxon>
    </lineage>
</organism>
<accession>A0A7X8YGF2</accession>
<feature type="binding site" evidence="6">
    <location>
        <begin position="137"/>
        <end position="140"/>
    </location>
    <ligand>
        <name>FMN</name>
        <dbReference type="ChEBI" id="CHEBI:58210"/>
    </ligand>
</feature>
<evidence type="ECO:0000256" key="6">
    <source>
        <dbReference type="HAMAP-Rule" id="MF_01216"/>
    </source>
</evidence>
<comment type="subunit">
    <text evidence="6">Homodimer.</text>
</comment>
<proteinExistence type="inferred from homology"/>
<keyword evidence="3 6" id="KW-0560">Oxidoreductase</keyword>
<dbReference type="InterPro" id="IPR050104">
    <property type="entry name" value="FMN-dep_NADH:Q_OxRdtase_AzoR1"/>
</dbReference>
<evidence type="ECO:0000256" key="1">
    <source>
        <dbReference type="ARBA" id="ARBA00022630"/>
    </source>
</evidence>
<dbReference type="RefSeq" id="WP_168835985.1">
    <property type="nucleotide sequence ID" value="NZ_JABAIK010000006.1"/>
</dbReference>